<keyword evidence="4" id="KW-1185">Reference proteome</keyword>
<feature type="coiled-coil region" evidence="1">
    <location>
        <begin position="370"/>
        <end position="439"/>
    </location>
</feature>
<dbReference type="Proteomes" id="UP000244060">
    <property type="component" value="Unassembled WGS sequence"/>
</dbReference>
<reference evidence="3 4" key="1">
    <citation type="submission" date="2018-04" db="EMBL/GenBank/DDBJ databases">
        <title>Genomic Encyclopedia of Type Strains, Phase III (KMG-III): the genomes of soil and plant-associated and newly described type strains.</title>
        <authorList>
            <person name="Whitman W."/>
        </authorList>
    </citation>
    <scope>NUCLEOTIDE SEQUENCE [LARGE SCALE GENOMIC DNA]</scope>
    <source>
        <strain evidence="3 4">KA25</strain>
    </source>
</reference>
<dbReference type="RefSeq" id="WP_108222554.1">
    <property type="nucleotide sequence ID" value="NZ_CP090022.1"/>
</dbReference>
<protein>
    <recommendedName>
        <fullName evidence="5">Sulfotransferase family protein</fullName>
    </recommendedName>
</protein>
<evidence type="ECO:0000256" key="2">
    <source>
        <dbReference type="SAM" id="MobiDB-lite"/>
    </source>
</evidence>
<dbReference type="SUPFAM" id="SSF52540">
    <property type="entry name" value="P-loop containing nucleoside triphosphate hydrolases"/>
    <property type="match status" value="1"/>
</dbReference>
<evidence type="ECO:0000313" key="3">
    <source>
        <dbReference type="EMBL" id="PTR11132.1"/>
    </source>
</evidence>
<dbReference type="EMBL" id="QAOT01000029">
    <property type="protein sequence ID" value="PTR11132.1"/>
    <property type="molecule type" value="Genomic_DNA"/>
</dbReference>
<feature type="region of interest" description="Disordered" evidence="2">
    <location>
        <begin position="291"/>
        <end position="315"/>
    </location>
</feature>
<evidence type="ECO:0000256" key="1">
    <source>
        <dbReference type="SAM" id="Coils"/>
    </source>
</evidence>
<dbReference type="InterPro" id="IPR027417">
    <property type="entry name" value="P-loop_NTPase"/>
</dbReference>
<dbReference type="InterPro" id="IPR014556">
    <property type="entry name" value="UCP029407"/>
</dbReference>
<evidence type="ECO:0008006" key="5">
    <source>
        <dbReference type="Google" id="ProtNLM"/>
    </source>
</evidence>
<dbReference type="OrthoDB" id="7210452at2"/>
<evidence type="ECO:0000313" key="4">
    <source>
        <dbReference type="Proteomes" id="UP000244060"/>
    </source>
</evidence>
<dbReference type="AlphaFoldDB" id="A0A2T5JSC8"/>
<dbReference type="PIRSF" id="PIRSF029407">
    <property type="entry name" value="UCP029407"/>
    <property type="match status" value="1"/>
</dbReference>
<organism evidence="3 4">
    <name type="scientific">Cereibacter azotoformans</name>
    <dbReference type="NCBI Taxonomy" id="43057"/>
    <lineage>
        <taxon>Bacteria</taxon>
        <taxon>Pseudomonadati</taxon>
        <taxon>Pseudomonadota</taxon>
        <taxon>Alphaproteobacteria</taxon>
        <taxon>Rhodobacterales</taxon>
        <taxon>Paracoccaceae</taxon>
        <taxon>Cereibacter</taxon>
    </lineage>
</organism>
<name>A0A2T5JSC8_9RHOB</name>
<proteinExistence type="predicted"/>
<gene>
    <name evidence="3" type="ORF">C8J28_12926</name>
</gene>
<sequence>MPLDQASPPRIALVVLGMHRSGTSALAGVLGHMGCDLPQDLMPGNEANPRGHFESLKVYYLNDAILASAGSAWDDWAPVSPDLYRSPRLAEFRLRAAEVLAQEFGDSSLIVLKDPRICRLLPFWTEALAEAGFRPLYVCTHRAADEVAASLTRREGWPASRGRLLWLRHVLEAEAGTRGQPRVFVSYEALLSDWRATVARIAGGLGLQFPRTPEAAAPAILDFLADDLRHFRSDGQRAGPELPDWIRRPQEILGRWAASGERPEDRAELDAIEAELDRALPMLRMIAGDAAPAQGAPVPSGPSAEEGARRAADRAAQAMLEEELALLRRAQADAEARLRHASAHLEAMTRRLSGEMEATLSAELSARARLPEVEAARAALQREVADLRESLRHKGYHVAELERHAGQLAERVVVLERQQGELERQLSEATLQIAELEARHAAIMASTSWKVTRPMRSAIQMFHRPKQTS</sequence>
<comment type="caution">
    <text evidence="3">The sequence shown here is derived from an EMBL/GenBank/DDBJ whole genome shotgun (WGS) entry which is preliminary data.</text>
</comment>
<accession>A0A2T5JSC8</accession>
<keyword evidence="1" id="KW-0175">Coiled coil</keyword>
<dbReference type="Gene3D" id="3.40.50.300">
    <property type="entry name" value="P-loop containing nucleotide triphosphate hydrolases"/>
    <property type="match status" value="1"/>
</dbReference>